<dbReference type="PANTHER" id="PTHR33116:SF78">
    <property type="entry name" value="OS12G0587133 PROTEIN"/>
    <property type="match status" value="1"/>
</dbReference>
<accession>A0A803Q1P6</accession>
<proteinExistence type="predicted"/>
<dbReference type="Proteomes" id="UP000596661">
    <property type="component" value="Chromosome 7"/>
</dbReference>
<keyword evidence="3" id="KW-1185">Reference proteome</keyword>
<evidence type="ECO:0000313" key="2">
    <source>
        <dbReference type="EnsemblPlants" id="cds.evm.model.07.1191"/>
    </source>
</evidence>
<dbReference type="EnsemblPlants" id="evm.model.07.1191">
    <property type="protein sequence ID" value="cds.evm.model.07.1191"/>
    <property type="gene ID" value="evm.TU.07.1191"/>
</dbReference>
<evidence type="ECO:0000313" key="3">
    <source>
        <dbReference type="Proteomes" id="UP000596661"/>
    </source>
</evidence>
<sequence>MNIFLLSQSTIKEIDKLCMCFLWDNNGTRNKFYLTSWTNVCLPKEQGGLGFGEGAKWNKTMIAKKWRMQLVKVNFVSTSYKRVFVMAVKDSLLIRDHRSQILHIDIKLCPVCCSTDESLAHLLFSCLTNSTNTTSPVDPANSADPNEQPLTPRVDPPRAPRTEGEIGPRIGELAIGEHYVDLGEDIELAMLRKVVGQVSQIEEPRVVGYDAFSQ</sequence>
<dbReference type="AlphaFoldDB" id="A0A803Q1P6"/>
<evidence type="ECO:0000256" key="1">
    <source>
        <dbReference type="SAM" id="MobiDB-lite"/>
    </source>
</evidence>
<protein>
    <recommendedName>
        <fullName evidence="4">Reverse transcriptase zinc-binding domain-containing protein</fullName>
    </recommendedName>
</protein>
<name>A0A803Q1P6_CANSA</name>
<dbReference type="PANTHER" id="PTHR33116">
    <property type="entry name" value="REVERSE TRANSCRIPTASE ZINC-BINDING DOMAIN-CONTAINING PROTEIN-RELATED-RELATED"/>
    <property type="match status" value="1"/>
</dbReference>
<organism evidence="2 3">
    <name type="scientific">Cannabis sativa</name>
    <name type="common">Hemp</name>
    <name type="synonym">Marijuana</name>
    <dbReference type="NCBI Taxonomy" id="3483"/>
    <lineage>
        <taxon>Eukaryota</taxon>
        <taxon>Viridiplantae</taxon>
        <taxon>Streptophyta</taxon>
        <taxon>Embryophyta</taxon>
        <taxon>Tracheophyta</taxon>
        <taxon>Spermatophyta</taxon>
        <taxon>Magnoliopsida</taxon>
        <taxon>eudicotyledons</taxon>
        <taxon>Gunneridae</taxon>
        <taxon>Pentapetalae</taxon>
        <taxon>rosids</taxon>
        <taxon>fabids</taxon>
        <taxon>Rosales</taxon>
        <taxon>Cannabaceae</taxon>
        <taxon>Cannabis</taxon>
    </lineage>
</organism>
<dbReference type="EMBL" id="UZAU01000655">
    <property type="status" value="NOT_ANNOTATED_CDS"/>
    <property type="molecule type" value="Genomic_DNA"/>
</dbReference>
<evidence type="ECO:0008006" key="4">
    <source>
        <dbReference type="Google" id="ProtNLM"/>
    </source>
</evidence>
<dbReference type="Gramene" id="evm.model.07.1191">
    <property type="protein sequence ID" value="cds.evm.model.07.1191"/>
    <property type="gene ID" value="evm.TU.07.1191"/>
</dbReference>
<feature type="compositionally biased region" description="Basic and acidic residues" evidence="1">
    <location>
        <begin position="155"/>
        <end position="166"/>
    </location>
</feature>
<reference evidence="2" key="1">
    <citation type="submission" date="2018-11" db="EMBL/GenBank/DDBJ databases">
        <authorList>
            <person name="Grassa J C."/>
        </authorList>
    </citation>
    <scope>NUCLEOTIDE SEQUENCE [LARGE SCALE GENOMIC DNA]</scope>
</reference>
<feature type="region of interest" description="Disordered" evidence="1">
    <location>
        <begin position="134"/>
        <end position="166"/>
    </location>
</feature>
<reference evidence="2" key="2">
    <citation type="submission" date="2021-03" db="UniProtKB">
        <authorList>
            <consortium name="EnsemblPlants"/>
        </authorList>
    </citation>
    <scope>IDENTIFICATION</scope>
</reference>